<proteinExistence type="predicted"/>
<protein>
    <submittedName>
        <fullName evidence="1">Periplasmic trehalase</fullName>
    </submittedName>
</protein>
<dbReference type="InterPro" id="IPR001661">
    <property type="entry name" value="Glyco_hydro_37"/>
</dbReference>
<dbReference type="EMBL" id="LSOG01000006">
    <property type="protein sequence ID" value="OEH48680.1"/>
    <property type="molecule type" value="Genomic_DNA"/>
</dbReference>
<dbReference type="Pfam" id="PF01204">
    <property type="entry name" value="Trehalase"/>
    <property type="match status" value="1"/>
</dbReference>
<gene>
    <name evidence="1" type="primary">treA_2</name>
    <name evidence="1" type="ORF">lpari_00289</name>
</gene>
<name>A0A1E5JW17_9GAMM</name>
<dbReference type="Proteomes" id="UP000095229">
    <property type="component" value="Unassembled WGS sequence"/>
</dbReference>
<dbReference type="AlphaFoldDB" id="A0A1E5JW17"/>
<dbReference type="GO" id="GO:0004555">
    <property type="term" value="F:alpha,alpha-trehalase activity"/>
    <property type="evidence" value="ECO:0007669"/>
    <property type="project" value="InterPro"/>
</dbReference>
<dbReference type="InterPro" id="IPR008928">
    <property type="entry name" value="6-hairpin_glycosidase_sf"/>
</dbReference>
<dbReference type="GO" id="GO:0005991">
    <property type="term" value="P:trehalose metabolic process"/>
    <property type="evidence" value="ECO:0007669"/>
    <property type="project" value="InterPro"/>
</dbReference>
<keyword evidence="2" id="KW-1185">Reference proteome</keyword>
<evidence type="ECO:0000313" key="1">
    <source>
        <dbReference type="EMBL" id="OEH48680.1"/>
    </source>
</evidence>
<dbReference type="SUPFAM" id="SSF48208">
    <property type="entry name" value="Six-hairpin glycosidases"/>
    <property type="match status" value="1"/>
</dbReference>
<dbReference type="Gene3D" id="1.50.10.10">
    <property type="match status" value="1"/>
</dbReference>
<sequence length="133" mass="15878">MHRSSKNLFIYIFFIILVIFFQSSFSSNIEPVNLQVIEYIDKSWDRLTRDNWVQSKVDPKLLTDDFIVYIPESERIDKIKENNIKSADKVNFEYLPPNYTHIKKHGLLYLPHPYVVPGGRFNEMYAWDSFLLN</sequence>
<evidence type="ECO:0000313" key="2">
    <source>
        <dbReference type="Proteomes" id="UP000095229"/>
    </source>
</evidence>
<dbReference type="PATRIC" id="fig|45071.7.peg.317"/>
<accession>A0A1E5JW17</accession>
<dbReference type="InterPro" id="IPR012341">
    <property type="entry name" value="6hp_glycosidase-like_sf"/>
</dbReference>
<comment type="caution">
    <text evidence="1">The sequence shown here is derived from an EMBL/GenBank/DDBJ whole genome shotgun (WGS) entry which is preliminary data.</text>
</comment>
<reference evidence="1 2" key="1">
    <citation type="submission" date="2016-02" db="EMBL/GenBank/DDBJ databases">
        <title>Secondary metabolites in Legionella.</title>
        <authorList>
            <person name="Tobias N.J."/>
            <person name="Bode H.B."/>
        </authorList>
    </citation>
    <scope>NUCLEOTIDE SEQUENCE [LARGE SCALE GENOMIC DNA]</scope>
    <source>
        <strain evidence="1 2">DSM 19216</strain>
    </source>
</reference>
<organism evidence="1 2">
    <name type="scientific">Legionella parisiensis</name>
    <dbReference type="NCBI Taxonomy" id="45071"/>
    <lineage>
        <taxon>Bacteria</taxon>
        <taxon>Pseudomonadati</taxon>
        <taxon>Pseudomonadota</taxon>
        <taxon>Gammaproteobacteria</taxon>
        <taxon>Legionellales</taxon>
        <taxon>Legionellaceae</taxon>
        <taxon>Legionella</taxon>
    </lineage>
</organism>